<dbReference type="SMART" id="SM00830">
    <property type="entry name" value="CM_2"/>
    <property type="match status" value="1"/>
</dbReference>
<dbReference type="GO" id="GO:0004106">
    <property type="term" value="F:chorismate mutase activity"/>
    <property type="evidence" value="ECO:0007669"/>
    <property type="project" value="InterPro"/>
</dbReference>
<evidence type="ECO:0000259" key="2">
    <source>
        <dbReference type="PROSITE" id="PS51168"/>
    </source>
</evidence>
<dbReference type="Pfam" id="PF01817">
    <property type="entry name" value="CM_2"/>
    <property type="match status" value="1"/>
</dbReference>
<comment type="caution">
    <text evidence="3">The sequence shown here is derived from an EMBL/GenBank/DDBJ whole genome shotgun (WGS) entry which is preliminary data.</text>
</comment>
<dbReference type="AlphaFoldDB" id="A0A101ND08"/>
<evidence type="ECO:0000313" key="4">
    <source>
        <dbReference type="Proteomes" id="UP000053039"/>
    </source>
</evidence>
<dbReference type="NCBIfam" id="TIGR01803">
    <property type="entry name" value="CM-like"/>
    <property type="match status" value="1"/>
</dbReference>
<keyword evidence="1" id="KW-0413">Isomerase</keyword>
<dbReference type="SUPFAM" id="SSF48600">
    <property type="entry name" value="Chorismate mutase II"/>
    <property type="match status" value="1"/>
</dbReference>
<sequence length="103" mass="11842">MTQQDELHRLRSELDTLDGTLLDTLRRRIDCGVRIARYKSRHGVPMMQPGRVNLVKERAARYAATHGLDETFLVNLYDAIITEMCRVEDLVMSRANQPSGDLR</sequence>
<dbReference type="PANTHER" id="PTHR38041:SF1">
    <property type="entry name" value="CHORISMATE MUTASE"/>
    <property type="match status" value="1"/>
</dbReference>
<dbReference type="GO" id="GO:0009697">
    <property type="term" value="P:salicylic acid biosynthetic process"/>
    <property type="evidence" value="ECO:0007669"/>
    <property type="project" value="InterPro"/>
</dbReference>
<protein>
    <submittedName>
        <fullName evidence="3">4-amino-4-deoxychorismate mutase</fullName>
    </submittedName>
</protein>
<dbReference type="RefSeq" id="WP_031036619.1">
    <property type="nucleotide sequence ID" value="NZ_JBIBHV010000007.1"/>
</dbReference>
<dbReference type="PROSITE" id="PS51168">
    <property type="entry name" value="CHORISMATE_MUT_2"/>
    <property type="match status" value="1"/>
</dbReference>
<dbReference type="InterPro" id="IPR002701">
    <property type="entry name" value="CM_II_prokaryot"/>
</dbReference>
<proteinExistence type="predicted"/>
<dbReference type="InterPro" id="IPR036979">
    <property type="entry name" value="CM_dom_sf"/>
</dbReference>
<dbReference type="InterPro" id="IPR051331">
    <property type="entry name" value="Chorismate_mutase-related"/>
</dbReference>
<dbReference type="PANTHER" id="PTHR38041">
    <property type="entry name" value="CHORISMATE MUTASE"/>
    <property type="match status" value="1"/>
</dbReference>
<dbReference type="Proteomes" id="UP000053039">
    <property type="component" value="Unassembled WGS sequence"/>
</dbReference>
<evidence type="ECO:0000256" key="1">
    <source>
        <dbReference type="ARBA" id="ARBA00023235"/>
    </source>
</evidence>
<dbReference type="Gene3D" id="1.20.59.10">
    <property type="entry name" value="Chorismate mutase"/>
    <property type="match status" value="1"/>
</dbReference>
<reference evidence="3 4" key="1">
    <citation type="submission" date="2015-10" db="EMBL/GenBank/DDBJ databases">
        <title>Draft genome sequence of Streptomyces pseudovenezuelae DSM 40212, type strain for the species Streptomyces pseudovenezuelae.</title>
        <authorList>
            <person name="Ruckert C."/>
            <person name="Winkler A."/>
            <person name="Kalinowski J."/>
            <person name="Kampfer P."/>
            <person name="Glaeser S."/>
        </authorList>
    </citation>
    <scope>NUCLEOTIDE SEQUENCE [LARGE SCALE GENOMIC DNA]</scope>
    <source>
        <strain evidence="3 4">DSM 40212</strain>
    </source>
</reference>
<accession>A0A101ND08</accession>
<dbReference type="OrthoDB" id="4479197at2"/>
<organism evidence="3 4">
    <name type="scientific">Streptomyces pseudovenezuelae</name>
    <dbReference type="NCBI Taxonomy" id="67350"/>
    <lineage>
        <taxon>Bacteria</taxon>
        <taxon>Bacillati</taxon>
        <taxon>Actinomycetota</taxon>
        <taxon>Actinomycetes</taxon>
        <taxon>Kitasatosporales</taxon>
        <taxon>Streptomycetaceae</taxon>
        <taxon>Streptomyces</taxon>
        <taxon>Streptomyces aurantiacus group</taxon>
    </lineage>
</organism>
<feature type="domain" description="Chorismate mutase" evidence="2">
    <location>
        <begin position="1"/>
        <end position="92"/>
    </location>
</feature>
<dbReference type="InterPro" id="IPR008241">
    <property type="entry name" value="Isochorismate_pyruvate-lyase"/>
</dbReference>
<dbReference type="GO" id="GO:0046417">
    <property type="term" value="P:chorismate metabolic process"/>
    <property type="evidence" value="ECO:0007669"/>
    <property type="project" value="InterPro"/>
</dbReference>
<evidence type="ECO:0000313" key="3">
    <source>
        <dbReference type="EMBL" id="KUM90822.1"/>
    </source>
</evidence>
<dbReference type="InterPro" id="IPR036263">
    <property type="entry name" value="Chorismate_II_sf"/>
</dbReference>
<gene>
    <name evidence="3" type="ORF">AQI94_03270</name>
</gene>
<name>A0A101ND08_9ACTN</name>
<dbReference type="EMBL" id="LMWM01000003">
    <property type="protein sequence ID" value="KUM90822.1"/>
    <property type="molecule type" value="Genomic_DNA"/>
</dbReference>
<dbReference type="GO" id="GO:0016835">
    <property type="term" value="F:carbon-oxygen lyase activity"/>
    <property type="evidence" value="ECO:0007669"/>
    <property type="project" value="InterPro"/>
</dbReference>